<comment type="catalytic activity">
    <reaction evidence="1">
        <text>3-hydroxypyruvate = 2-hydroxy-3-oxopropanoate</text>
        <dbReference type="Rhea" id="RHEA:11952"/>
        <dbReference type="ChEBI" id="CHEBI:17180"/>
        <dbReference type="ChEBI" id="CHEBI:57978"/>
        <dbReference type="EC" id="5.3.1.22"/>
    </reaction>
</comment>
<reference evidence="11" key="1">
    <citation type="submission" date="2012-12" db="EMBL/GenBank/DDBJ databases">
        <authorList>
            <person name="Hellsten U."/>
            <person name="Grimwood J."/>
            <person name="Chapman J.A."/>
            <person name="Shapiro H."/>
            <person name="Aerts A."/>
            <person name="Otillar R.P."/>
            <person name="Terry A.Y."/>
            <person name="Boore J.L."/>
            <person name="Simakov O."/>
            <person name="Marletaz F."/>
            <person name="Cho S.-J."/>
            <person name="Edsinger-Gonzales E."/>
            <person name="Havlak P."/>
            <person name="Kuo D.-H."/>
            <person name="Larsson T."/>
            <person name="Lv J."/>
            <person name="Arendt D."/>
            <person name="Savage R."/>
            <person name="Osoegawa K."/>
            <person name="de Jong P."/>
            <person name="Lindberg D.R."/>
            <person name="Seaver E.C."/>
            <person name="Weisblat D.A."/>
            <person name="Putnam N.H."/>
            <person name="Grigoriev I.V."/>
            <person name="Rokhsar D.S."/>
        </authorList>
    </citation>
    <scope>NUCLEOTIDE SEQUENCE</scope>
</reference>
<reference evidence="10" key="3">
    <citation type="submission" date="2015-06" db="UniProtKB">
        <authorList>
            <consortium name="EnsemblMetazoa"/>
        </authorList>
    </citation>
    <scope>IDENTIFICATION</scope>
</reference>
<dbReference type="EnsemblMetazoa" id="HelroT124434">
    <property type="protein sequence ID" value="HelroP124434"/>
    <property type="gene ID" value="HelroG124434"/>
</dbReference>
<comment type="similarity">
    <text evidence="3">Belongs to the hyi family.</text>
</comment>
<evidence type="ECO:0000256" key="1">
    <source>
        <dbReference type="ARBA" id="ARBA00000476"/>
    </source>
</evidence>
<comment type="function">
    <text evidence="2">Catalyzes the reversible isomerization between hydroxypyruvate and 2-hydroxy-3-oxopropanoate (also termed tartronate semialdehyde).</text>
</comment>
<reference evidence="9 11" key="2">
    <citation type="journal article" date="2013" name="Nature">
        <title>Insights into bilaterian evolution from three spiralian genomes.</title>
        <authorList>
            <person name="Simakov O."/>
            <person name="Marletaz F."/>
            <person name="Cho S.J."/>
            <person name="Edsinger-Gonzales E."/>
            <person name="Havlak P."/>
            <person name="Hellsten U."/>
            <person name="Kuo D.H."/>
            <person name="Larsson T."/>
            <person name="Lv J."/>
            <person name="Arendt D."/>
            <person name="Savage R."/>
            <person name="Osoegawa K."/>
            <person name="de Jong P."/>
            <person name="Grimwood J."/>
            <person name="Chapman J.A."/>
            <person name="Shapiro H."/>
            <person name="Aerts A."/>
            <person name="Otillar R.P."/>
            <person name="Terry A.Y."/>
            <person name="Boore J.L."/>
            <person name="Grigoriev I.V."/>
            <person name="Lindberg D.R."/>
            <person name="Seaver E.C."/>
            <person name="Weisblat D.A."/>
            <person name="Putnam N.H."/>
            <person name="Rokhsar D.S."/>
        </authorList>
    </citation>
    <scope>NUCLEOTIDE SEQUENCE</scope>
</reference>
<keyword evidence="11" id="KW-1185">Reference proteome</keyword>
<dbReference type="Proteomes" id="UP000015101">
    <property type="component" value="Unassembled WGS sequence"/>
</dbReference>
<evidence type="ECO:0000256" key="5">
    <source>
        <dbReference type="ARBA" id="ARBA00017985"/>
    </source>
</evidence>
<dbReference type="EMBL" id="KB096183">
    <property type="protein sequence ID" value="ESO07721.1"/>
    <property type="molecule type" value="Genomic_DNA"/>
</dbReference>
<dbReference type="EMBL" id="AMQM01003500">
    <property type="status" value="NOT_ANNOTATED_CDS"/>
    <property type="molecule type" value="Genomic_DNA"/>
</dbReference>
<name>T1EH13_HELRO</name>
<dbReference type="EC" id="5.3.1.22" evidence="4"/>
<dbReference type="HOGENOM" id="CLU_050006_1_1_1"/>
<keyword evidence="6" id="KW-0413">Isomerase</keyword>
<dbReference type="InterPro" id="IPR050417">
    <property type="entry name" value="Sugar_Epim/Isomerase"/>
</dbReference>
<dbReference type="STRING" id="6412.T1EH13"/>
<dbReference type="Pfam" id="PF01261">
    <property type="entry name" value="AP_endonuc_2"/>
    <property type="match status" value="1"/>
</dbReference>
<dbReference type="PANTHER" id="PTHR43489:SF6">
    <property type="entry name" value="HYDROXYPYRUVATE ISOMERASE-RELATED"/>
    <property type="match status" value="1"/>
</dbReference>
<evidence type="ECO:0000313" key="9">
    <source>
        <dbReference type="EMBL" id="ESO07721.1"/>
    </source>
</evidence>
<gene>
    <name evidence="10" type="primary">20195863</name>
    <name evidence="9" type="ORF">HELRODRAFT_124434</name>
</gene>
<dbReference type="RefSeq" id="XP_009014332.1">
    <property type="nucleotide sequence ID" value="XM_009016084.1"/>
</dbReference>
<dbReference type="OMA" id="CEYRPRA"/>
<dbReference type="CTD" id="20195863"/>
<evidence type="ECO:0000256" key="7">
    <source>
        <dbReference type="PIRSR" id="PIRSR006241-50"/>
    </source>
</evidence>
<dbReference type="KEGG" id="hro:HELRODRAFT_124434"/>
<feature type="domain" description="Xylose isomerase-like TIM barrel" evidence="8">
    <location>
        <begin position="24"/>
        <end position="243"/>
    </location>
</feature>
<evidence type="ECO:0000313" key="11">
    <source>
        <dbReference type="Proteomes" id="UP000015101"/>
    </source>
</evidence>
<dbReference type="InterPro" id="IPR026040">
    <property type="entry name" value="HyI-like"/>
</dbReference>
<accession>T1EH13</accession>
<dbReference type="Gene3D" id="3.20.20.150">
    <property type="entry name" value="Divalent-metal-dependent TIM barrel enzymes"/>
    <property type="match status" value="1"/>
</dbReference>
<evidence type="ECO:0000256" key="2">
    <source>
        <dbReference type="ARBA" id="ARBA00002968"/>
    </source>
</evidence>
<dbReference type="PIRSF" id="PIRSF006241">
    <property type="entry name" value="HyI"/>
    <property type="match status" value="1"/>
</dbReference>
<dbReference type="GeneID" id="20195863"/>
<proteinExistence type="inferred from homology"/>
<feature type="active site" description="Proton donor/acceptor" evidence="7">
    <location>
        <position position="241"/>
    </location>
</feature>
<dbReference type="GO" id="GO:0046487">
    <property type="term" value="P:glyoxylate metabolic process"/>
    <property type="evidence" value="ECO:0000318"/>
    <property type="project" value="GO_Central"/>
</dbReference>
<dbReference type="GO" id="GO:0008903">
    <property type="term" value="F:hydroxypyruvate isomerase activity"/>
    <property type="evidence" value="ECO:0000318"/>
    <property type="project" value="GO_Central"/>
</dbReference>
<dbReference type="eggNOG" id="KOG4518">
    <property type="taxonomic scope" value="Eukaryota"/>
</dbReference>
<protein>
    <recommendedName>
        <fullName evidence="5">Putative hydroxypyruvate isomerase</fullName>
        <ecNumber evidence="4">5.3.1.22</ecNumber>
    </recommendedName>
</protein>
<evidence type="ECO:0000256" key="4">
    <source>
        <dbReference type="ARBA" id="ARBA00012570"/>
    </source>
</evidence>
<dbReference type="FunFam" id="3.20.20.150:FF:000007">
    <property type="entry name" value="Hydroxypyruvate isomerase"/>
    <property type="match status" value="1"/>
</dbReference>
<dbReference type="AlphaFoldDB" id="T1EH13"/>
<evidence type="ECO:0000256" key="6">
    <source>
        <dbReference type="ARBA" id="ARBA00023235"/>
    </source>
</evidence>
<dbReference type="InterPro" id="IPR036237">
    <property type="entry name" value="Xyl_isomerase-like_sf"/>
</dbReference>
<evidence type="ECO:0000256" key="3">
    <source>
        <dbReference type="ARBA" id="ARBA00005962"/>
    </source>
</evidence>
<dbReference type="OrthoDB" id="4214675at2759"/>
<dbReference type="InterPro" id="IPR013022">
    <property type="entry name" value="Xyl_isomerase-like_TIM-brl"/>
</dbReference>
<dbReference type="SUPFAM" id="SSF51658">
    <property type="entry name" value="Xylose isomerase-like"/>
    <property type="match status" value="1"/>
</dbReference>
<dbReference type="FunCoup" id="T1EH13">
    <property type="interactions" value="24"/>
</dbReference>
<organism evidence="10 11">
    <name type="scientific">Helobdella robusta</name>
    <name type="common">Californian leech</name>
    <dbReference type="NCBI Taxonomy" id="6412"/>
    <lineage>
        <taxon>Eukaryota</taxon>
        <taxon>Metazoa</taxon>
        <taxon>Spiralia</taxon>
        <taxon>Lophotrochozoa</taxon>
        <taxon>Annelida</taxon>
        <taxon>Clitellata</taxon>
        <taxon>Hirudinea</taxon>
        <taxon>Rhynchobdellida</taxon>
        <taxon>Glossiphoniidae</taxon>
        <taxon>Helobdella</taxon>
    </lineage>
</organism>
<dbReference type="InParanoid" id="T1EH13"/>
<dbReference type="PANTHER" id="PTHR43489">
    <property type="entry name" value="ISOMERASE"/>
    <property type="match status" value="1"/>
</dbReference>
<evidence type="ECO:0000313" key="10">
    <source>
        <dbReference type="EnsemblMetazoa" id="HelroP124434"/>
    </source>
</evidence>
<evidence type="ECO:0000259" key="8">
    <source>
        <dbReference type="Pfam" id="PF01261"/>
    </source>
</evidence>
<feature type="active site" description="Proton donor/acceptor" evidence="7">
    <location>
        <position position="143"/>
    </location>
</feature>
<sequence length="243" mass="28099">MKFSANLGFLYTRESESLIERYSLAKADGFFGVETPNPYCVDVRDLQMKLNCLGLHQVAINSHQGGTEEIGLACLPDKCQDFREYLELSINYAKALDCKKIHILSGLVKNKQIPFDDYERMYISNIKHSVERLLKEDIMCLIEPINNRSVPCYFLDNFNLAKKVLKLIECPNLKLQFDFFHAQIINGDLTQLFKSVEKHIGHIQIAQVPDRGHPGTMGEINYDYILEFVKHRKYDGWIGLEYK</sequence>